<reference evidence="2" key="1">
    <citation type="journal article" date="2015" name="Nat. Genet.">
        <title>The genome and transcriptome of the zoonotic hookworm Ancylostoma ceylanicum identify infection-specific gene families.</title>
        <authorList>
            <person name="Schwarz E.M."/>
            <person name="Hu Y."/>
            <person name="Antoshechkin I."/>
            <person name="Miller M.M."/>
            <person name="Sternberg P.W."/>
            <person name="Aroian R.V."/>
        </authorList>
    </citation>
    <scope>NUCLEOTIDE SEQUENCE</scope>
    <source>
        <strain evidence="2">HY135</strain>
    </source>
</reference>
<accession>A0A016VHD2</accession>
<organism evidence="1 2">
    <name type="scientific">Ancylostoma ceylanicum</name>
    <dbReference type="NCBI Taxonomy" id="53326"/>
    <lineage>
        <taxon>Eukaryota</taxon>
        <taxon>Metazoa</taxon>
        <taxon>Ecdysozoa</taxon>
        <taxon>Nematoda</taxon>
        <taxon>Chromadorea</taxon>
        <taxon>Rhabditida</taxon>
        <taxon>Rhabditina</taxon>
        <taxon>Rhabditomorpha</taxon>
        <taxon>Strongyloidea</taxon>
        <taxon>Ancylostomatidae</taxon>
        <taxon>Ancylostomatinae</taxon>
        <taxon>Ancylostoma</taxon>
    </lineage>
</organism>
<evidence type="ECO:0000313" key="1">
    <source>
        <dbReference type="EMBL" id="EYC26696.1"/>
    </source>
</evidence>
<dbReference type="EMBL" id="JARK01001346">
    <property type="protein sequence ID" value="EYC26696.1"/>
    <property type="molecule type" value="Genomic_DNA"/>
</dbReference>
<gene>
    <name evidence="1" type="primary">Acey_s0010.g917</name>
    <name evidence="1" type="ORF">Y032_0010g917</name>
</gene>
<sequence>MQIVAGSLPGLPERDHGGRRVVNPEHCIAATALNVGSPTEWNQREGRIAKWLSHLSTFRLFLVISLTSQPALDVIVQLC</sequence>
<comment type="caution">
    <text evidence="1">The sequence shown here is derived from an EMBL/GenBank/DDBJ whole genome shotgun (WGS) entry which is preliminary data.</text>
</comment>
<dbReference type="Proteomes" id="UP000024635">
    <property type="component" value="Unassembled WGS sequence"/>
</dbReference>
<proteinExistence type="predicted"/>
<dbReference type="AlphaFoldDB" id="A0A016VHD2"/>
<keyword evidence="2" id="KW-1185">Reference proteome</keyword>
<protein>
    <submittedName>
        <fullName evidence="1">Uncharacterized protein</fullName>
    </submittedName>
</protein>
<name>A0A016VHD2_9BILA</name>
<evidence type="ECO:0000313" key="2">
    <source>
        <dbReference type="Proteomes" id="UP000024635"/>
    </source>
</evidence>